<evidence type="ECO:0000313" key="1">
    <source>
        <dbReference type="EMBL" id="KAA1120544.1"/>
    </source>
</evidence>
<name>A0A5B0R6L0_PUCGR</name>
<reference evidence="1 2" key="1">
    <citation type="submission" date="2019-05" db="EMBL/GenBank/DDBJ databases">
        <title>Emergence of the Ug99 lineage of the wheat stem rust pathogen through somatic hybridization.</title>
        <authorList>
            <person name="Li F."/>
            <person name="Upadhyaya N.M."/>
            <person name="Sperschneider J."/>
            <person name="Matny O."/>
            <person name="Nguyen-Phuc H."/>
            <person name="Mago R."/>
            <person name="Raley C."/>
            <person name="Miller M.E."/>
            <person name="Silverstein K.A.T."/>
            <person name="Henningsen E."/>
            <person name="Hirsch C.D."/>
            <person name="Visser B."/>
            <person name="Pretorius Z.A."/>
            <person name="Steffenson B.J."/>
            <person name="Schwessinger B."/>
            <person name="Dodds P.N."/>
            <person name="Figueroa M."/>
        </authorList>
    </citation>
    <scope>NUCLEOTIDE SEQUENCE [LARGE SCALE GENOMIC DNA]</scope>
    <source>
        <strain evidence="1 2">Ug99</strain>
    </source>
</reference>
<gene>
    <name evidence="1" type="ORF">PGTUg99_015848</name>
</gene>
<protein>
    <submittedName>
        <fullName evidence="1">Uncharacterized protein</fullName>
    </submittedName>
</protein>
<sequence>MVKAHIYGTEATALIPFKVYNLHGRFISRNKNTPPIMYCKQDITLHIGTSSTYMSSLASKVAVNGTGIVIQREEVEGR</sequence>
<accession>A0A5B0R6L0</accession>
<dbReference type="Proteomes" id="UP000325313">
    <property type="component" value="Unassembled WGS sequence"/>
</dbReference>
<evidence type="ECO:0000313" key="2">
    <source>
        <dbReference type="Proteomes" id="UP000325313"/>
    </source>
</evidence>
<organism evidence="1 2">
    <name type="scientific">Puccinia graminis f. sp. tritici</name>
    <dbReference type="NCBI Taxonomy" id="56615"/>
    <lineage>
        <taxon>Eukaryota</taxon>
        <taxon>Fungi</taxon>
        <taxon>Dikarya</taxon>
        <taxon>Basidiomycota</taxon>
        <taxon>Pucciniomycotina</taxon>
        <taxon>Pucciniomycetes</taxon>
        <taxon>Pucciniales</taxon>
        <taxon>Pucciniaceae</taxon>
        <taxon>Puccinia</taxon>
    </lineage>
</organism>
<dbReference type="EMBL" id="VDEP01000243">
    <property type="protein sequence ID" value="KAA1120544.1"/>
    <property type="molecule type" value="Genomic_DNA"/>
</dbReference>
<dbReference type="AlphaFoldDB" id="A0A5B0R6L0"/>
<proteinExistence type="predicted"/>
<comment type="caution">
    <text evidence="1">The sequence shown here is derived from an EMBL/GenBank/DDBJ whole genome shotgun (WGS) entry which is preliminary data.</text>
</comment>